<evidence type="ECO:0000256" key="1">
    <source>
        <dbReference type="ARBA" id="ARBA00004167"/>
    </source>
</evidence>
<evidence type="ECO:0000256" key="11">
    <source>
        <dbReference type="ARBA" id="ARBA00023136"/>
    </source>
</evidence>
<dbReference type="InterPro" id="IPR050515">
    <property type="entry name" value="Beta-lactam/transpept"/>
</dbReference>
<dbReference type="Gene3D" id="3.40.710.10">
    <property type="entry name" value="DD-peptidase/beta-lactamase superfamily"/>
    <property type="match status" value="1"/>
</dbReference>
<dbReference type="InterPro" id="IPR005311">
    <property type="entry name" value="PBP_dimer"/>
</dbReference>
<dbReference type="GO" id="GO:0006508">
    <property type="term" value="P:proteolysis"/>
    <property type="evidence" value="ECO:0007669"/>
    <property type="project" value="UniProtKB-KW"/>
</dbReference>
<name>A0A554LPZ7_9BACT</name>
<dbReference type="GO" id="GO:0071972">
    <property type="term" value="F:peptidoglycan L,D-transpeptidase activity"/>
    <property type="evidence" value="ECO:0007669"/>
    <property type="project" value="TreeGrafter"/>
</dbReference>
<evidence type="ECO:0000256" key="12">
    <source>
        <dbReference type="ARBA" id="ARBA00023316"/>
    </source>
</evidence>
<dbReference type="PANTHER" id="PTHR30627:SF2">
    <property type="entry name" value="PEPTIDOGLYCAN D,D-TRANSPEPTIDASE MRDA"/>
    <property type="match status" value="1"/>
</dbReference>
<keyword evidence="10 13" id="KW-1133">Transmembrane helix</keyword>
<dbReference type="Pfam" id="PF03717">
    <property type="entry name" value="PBP_dimer"/>
    <property type="match status" value="1"/>
</dbReference>
<dbReference type="NCBIfam" id="TIGR03423">
    <property type="entry name" value="pbp2_mrdA"/>
    <property type="match status" value="1"/>
</dbReference>
<dbReference type="Gene3D" id="3.90.1310.10">
    <property type="entry name" value="Penicillin-binding protein 2a (Domain 2)"/>
    <property type="match status" value="1"/>
</dbReference>
<keyword evidence="7" id="KW-0378">Hydrolase</keyword>
<dbReference type="InterPro" id="IPR017790">
    <property type="entry name" value="Penicillin-binding_protein_2"/>
</dbReference>
<dbReference type="Pfam" id="PF00905">
    <property type="entry name" value="Transpeptidase"/>
    <property type="match status" value="1"/>
</dbReference>
<keyword evidence="9" id="KW-0573">Peptidoglycan synthesis</keyword>
<evidence type="ECO:0000256" key="7">
    <source>
        <dbReference type="ARBA" id="ARBA00022801"/>
    </source>
</evidence>
<dbReference type="GO" id="GO:0009002">
    <property type="term" value="F:serine-type D-Ala-D-Ala carboxypeptidase activity"/>
    <property type="evidence" value="ECO:0007669"/>
    <property type="project" value="InterPro"/>
</dbReference>
<evidence type="ECO:0000259" key="14">
    <source>
        <dbReference type="Pfam" id="PF00905"/>
    </source>
</evidence>
<keyword evidence="3" id="KW-1003">Cell membrane</keyword>
<evidence type="ECO:0000313" key="16">
    <source>
        <dbReference type="EMBL" id="TSC94948.1"/>
    </source>
</evidence>
<evidence type="ECO:0000256" key="4">
    <source>
        <dbReference type="ARBA" id="ARBA00022519"/>
    </source>
</evidence>
<dbReference type="EMBL" id="VMGN01000003">
    <property type="protein sequence ID" value="TSC94948.1"/>
    <property type="molecule type" value="Genomic_DNA"/>
</dbReference>
<organism evidence="16 17">
    <name type="scientific">Candidatus Berkelbacteria bacterium Athens1014_28</name>
    <dbReference type="NCBI Taxonomy" id="2017145"/>
    <lineage>
        <taxon>Bacteria</taxon>
        <taxon>Candidatus Berkelbacteria</taxon>
    </lineage>
</organism>
<dbReference type="Proteomes" id="UP000316495">
    <property type="component" value="Unassembled WGS sequence"/>
</dbReference>
<keyword evidence="4" id="KW-0997">Cell inner membrane</keyword>
<dbReference type="Gene3D" id="3.30.1390.30">
    <property type="entry name" value="Penicillin-binding protein 2a, domain 3"/>
    <property type="match status" value="1"/>
</dbReference>
<keyword evidence="11 13" id="KW-0472">Membrane</keyword>
<proteinExistence type="predicted"/>
<feature type="domain" description="Penicillin-binding protein dimerisation" evidence="15">
    <location>
        <begin position="94"/>
        <end position="263"/>
    </location>
</feature>
<accession>A0A554LPZ7</accession>
<dbReference type="GO" id="GO:0009252">
    <property type="term" value="P:peptidoglycan biosynthetic process"/>
    <property type="evidence" value="ECO:0007669"/>
    <property type="project" value="UniProtKB-KW"/>
</dbReference>
<dbReference type="SUPFAM" id="SSF56601">
    <property type="entry name" value="beta-lactamase/transpeptidase-like"/>
    <property type="match status" value="1"/>
</dbReference>
<evidence type="ECO:0000256" key="9">
    <source>
        <dbReference type="ARBA" id="ARBA00022984"/>
    </source>
</evidence>
<dbReference type="AlphaFoldDB" id="A0A554LPZ7"/>
<dbReference type="InterPro" id="IPR012338">
    <property type="entry name" value="Beta-lactam/transpept-like"/>
</dbReference>
<evidence type="ECO:0000313" key="17">
    <source>
        <dbReference type="Proteomes" id="UP000316495"/>
    </source>
</evidence>
<comment type="subcellular location">
    <subcellularLocation>
        <location evidence="2">Cell membrane</location>
    </subcellularLocation>
    <subcellularLocation>
        <location evidence="1">Membrane</location>
        <topology evidence="1">Single-pass membrane protein</topology>
    </subcellularLocation>
</comment>
<evidence type="ECO:0000259" key="15">
    <source>
        <dbReference type="Pfam" id="PF03717"/>
    </source>
</evidence>
<dbReference type="SUPFAM" id="SSF56519">
    <property type="entry name" value="Penicillin binding protein dimerisation domain"/>
    <property type="match status" value="1"/>
</dbReference>
<dbReference type="GO" id="GO:0071555">
    <property type="term" value="P:cell wall organization"/>
    <property type="evidence" value="ECO:0007669"/>
    <property type="project" value="UniProtKB-KW"/>
</dbReference>
<comment type="caution">
    <text evidence="16">The sequence shown here is derived from an EMBL/GenBank/DDBJ whole genome shotgun (WGS) entry which is preliminary data.</text>
</comment>
<feature type="transmembrane region" description="Helical" evidence="13">
    <location>
        <begin position="51"/>
        <end position="69"/>
    </location>
</feature>
<dbReference type="GO" id="GO:0008360">
    <property type="term" value="P:regulation of cell shape"/>
    <property type="evidence" value="ECO:0007669"/>
    <property type="project" value="UniProtKB-KW"/>
</dbReference>
<evidence type="ECO:0000256" key="5">
    <source>
        <dbReference type="ARBA" id="ARBA00022670"/>
    </source>
</evidence>
<keyword evidence="12" id="KW-0961">Cell wall biogenesis/degradation</keyword>
<dbReference type="GO" id="GO:0005886">
    <property type="term" value="C:plasma membrane"/>
    <property type="evidence" value="ECO:0007669"/>
    <property type="project" value="UniProtKB-SubCell"/>
</dbReference>
<feature type="domain" description="Penicillin-binding protein transpeptidase" evidence="14">
    <location>
        <begin position="308"/>
        <end position="633"/>
    </location>
</feature>
<dbReference type="GO" id="GO:0008658">
    <property type="term" value="F:penicillin binding"/>
    <property type="evidence" value="ECO:0007669"/>
    <property type="project" value="InterPro"/>
</dbReference>
<protein>
    <submittedName>
        <fullName evidence="16">Penicillin-binding protein 2</fullName>
    </submittedName>
</protein>
<keyword evidence="5" id="KW-0645">Protease</keyword>
<evidence type="ECO:0000256" key="8">
    <source>
        <dbReference type="ARBA" id="ARBA00022960"/>
    </source>
</evidence>
<dbReference type="InterPro" id="IPR036138">
    <property type="entry name" value="PBP_dimer_sf"/>
</dbReference>
<gene>
    <name evidence="16" type="ORF">Athens101428_73</name>
</gene>
<evidence type="ECO:0000256" key="3">
    <source>
        <dbReference type="ARBA" id="ARBA00022475"/>
    </source>
</evidence>
<sequence length="640" mass="69736">MDIFGNFSNLAGDKKKRQIQNNSLAEFELIEPSLEGQTKISEVVGKGVMPFLKFILVICFVFLSYRLFVLQIVDASKNRDLAQGNSIRPRAILSSRGVIFDSKGRWLARNKPSFALGVYPSDLPIEKKERLSVLSRLSEISAVSVSEIEKKIFEAGSASIQAVIIKADLPREEALILEEKTFGLSGVLIVEQATREYQSQSGLAHILGYTLPISAEEKKNNPNYISSEQYGKLGIEKVYENNLRGLPGIEEVEVDSKGKVVRTLLGNGIREPVSGDNIILNINLDLQNQMANDLSVGISAAGADVHSGVAIAINPNTGAVLGLVSLPSYDNNIFSGEVDQNQYQALLNDPNLPLLNRATMGAYPSGSVIKIVMAAAGLEDGIITKNTSIETPPEITVGEYKFPDWKWHTGMTNVTRALAESNDIFFYALSGGFDKISGLGVEKIAKYLSLFGFGKKTGIDLASESTGLVPTPEWKERVKKENWYIGNTYHVGIGQGDFLTTPIQMAKALLPFANGGKLLTPQIVKEITNSNEEVVKKFSPVVEKEGFISAENIKTVQEGMRQTVLYGSARTMADLPVSSAAKTGTAQFLNNQKMHAWFVTYAPYENPEIAVVVLVDGGGQGNEVALPVAKSILSWYFANK</sequence>
<evidence type="ECO:0000256" key="6">
    <source>
        <dbReference type="ARBA" id="ARBA00022692"/>
    </source>
</evidence>
<dbReference type="PANTHER" id="PTHR30627">
    <property type="entry name" value="PEPTIDOGLYCAN D,D-TRANSPEPTIDASE"/>
    <property type="match status" value="1"/>
</dbReference>
<dbReference type="InterPro" id="IPR001460">
    <property type="entry name" value="PCN-bd_Tpept"/>
</dbReference>
<keyword evidence="8" id="KW-0133">Cell shape</keyword>
<keyword evidence="6 13" id="KW-0812">Transmembrane</keyword>
<reference evidence="16 17" key="1">
    <citation type="submission" date="2017-07" db="EMBL/GenBank/DDBJ databases">
        <title>Mechanisms for carbon and nitrogen cycling indicate functional differentiation within the Candidate Phyla Radiation.</title>
        <authorList>
            <person name="Danczak R.E."/>
            <person name="Johnston M.D."/>
            <person name="Kenah C."/>
            <person name="Slattery M."/>
            <person name="Wrighton K.C."/>
            <person name="Wilkins M.J."/>
        </authorList>
    </citation>
    <scope>NUCLEOTIDE SEQUENCE [LARGE SCALE GENOMIC DNA]</scope>
    <source>
        <strain evidence="16">Athens1014_28</strain>
    </source>
</reference>
<evidence type="ECO:0000256" key="13">
    <source>
        <dbReference type="SAM" id="Phobius"/>
    </source>
</evidence>
<evidence type="ECO:0000256" key="10">
    <source>
        <dbReference type="ARBA" id="ARBA00022989"/>
    </source>
</evidence>
<evidence type="ECO:0000256" key="2">
    <source>
        <dbReference type="ARBA" id="ARBA00004236"/>
    </source>
</evidence>